<dbReference type="Gene3D" id="3.40.50.720">
    <property type="entry name" value="NAD(P)-binding Rossmann-like Domain"/>
    <property type="match status" value="1"/>
</dbReference>
<evidence type="ECO:0000256" key="5">
    <source>
        <dbReference type="ARBA" id="ARBA00038261"/>
    </source>
</evidence>
<evidence type="ECO:0000256" key="6">
    <source>
        <dbReference type="SAM" id="Phobius"/>
    </source>
</evidence>
<keyword evidence="3" id="KW-0560">Oxidoreductase</keyword>
<evidence type="ECO:0000313" key="7">
    <source>
        <dbReference type="EMBL" id="KAK4879491.1"/>
    </source>
</evidence>
<evidence type="ECO:0000256" key="4">
    <source>
        <dbReference type="ARBA" id="ARBA00023128"/>
    </source>
</evidence>
<dbReference type="PANTHER" id="PTHR44889">
    <property type="entry name" value="INACTIVE HYDROXYSTEROID DEHYDROGENASE-LIKE PROTEIN 1"/>
    <property type="match status" value="1"/>
</dbReference>
<evidence type="ECO:0000313" key="8">
    <source>
        <dbReference type="Proteomes" id="UP001353858"/>
    </source>
</evidence>
<keyword evidence="4" id="KW-0496">Mitochondrion</keyword>
<keyword evidence="2" id="KW-0521">NADP</keyword>
<dbReference type="AlphaFoldDB" id="A0AAN7PBZ6"/>
<dbReference type="GO" id="GO:0016491">
    <property type="term" value="F:oxidoreductase activity"/>
    <property type="evidence" value="ECO:0007669"/>
    <property type="project" value="UniProtKB-KW"/>
</dbReference>
<evidence type="ECO:0008006" key="9">
    <source>
        <dbReference type="Google" id="ProtNLM"/>
    </source>
</evidence>
<keyword evidence="8" id="KW-1185">Reference proteome</keyword>
<dbReference type="GO" id="GO:0005739">
    <property type="term" value="C:mitochondrion"/>
    <property type="evidence" value="ECO:0007669"/>
    <property type="project" value="UniProtKB-SubCell"/>
</dbReference>
<dbReference type="Proteomes" id="UP001353858">
    <property type="component" value="Unassembled WGS sequence"/>
</dbReference>
<dbReference type="CDD" id="cd05356">
    <property type="entry name" value="17beta-HSD1_like_SDR_c"/>
    <property type="match status" value="1"/>
</dbReference>
<dbReference type="EMBL" id="JARPUR010000003">
    <property type="protein sequence ID" value="KAK4879491.1"/>
    <property type="molecule type" value="Genomic_DNA"/>
</dbReference>
<dbReference type="InterPro" id="IPR036291">
    <property type="entry name" value="NAD(P)-bd_dom_sf"/>
</dbReference>
<comment type="similarity">
    <text evidence="5">Belongs to the short-chain dehydrogenases/reductases (SDR) family. 17-beta-HSD 3 subfamily.</text>
</comment>
<comment type="subcellular location">
    <subcellularLocation>
        <location evidence="1">Mitochondrion</location>
    </subcellularLocation>
</comment>
<dbReference type="PRINTS" id="PR00080">
    <property type="entry name" value="SDRFAMILY"/>
</dbReference>
<keyword evidence="6" id="KW-0472">Membrane</keyword>
<organism evidence="7 8">
    <name type="scientific">Aquatica leii</name>
    <dbReference type="NCBI Taxonomy" id="1421715"/>
    <lineage>
        <taxon>Eukaryota</taxon>
        <taxon>Metazoa</taxon>
        <taxon>Ecdysozoa</taxon>
        <taxon>Arthropoda</taxon>
        <taxon>Hexapoda</taxon>
        <taxon>Insecta</taxon>
        <taxon>Pterygota</taxon>
        <taxon>Neoptera</taxon>
        <taxon>Endopterygota</taxon>
        <taxon>Coleoptera</taxon>
        <taxon>Polyphaga</taxon>
        <taxon>Elateriformia</taxon>
        <taxon>Elateroidea</taxon>
        <taxon>Lampyridae</taxon>
        <taxon>Luciolinae</taxon>
        <taxon>Aquatica</taxon>
    </lineage>
</organism>
<comment type="caution">
    <text evidence="7">The sequence shown here is derived from an EMBL/GenBank/DDBJ whole genome shotgun (WGS) entry which is preliminary data.</text>
</comment>
<dbReference type="PROSITE" id="PS00061">
    <property type="entry name" value="ADH_SHORT"/>
    <property type="match status" value="1"/>
</dbReference>
<proteinExistence type="inferred from homology"/>
<accession>A0AAN7PBZ6</accession>
<dbReference type="SUPFAM" id="SSF51735">
    <property type="entry name" value="NAD(P)-binding Rossmann-fold domains"/>
    <property type="match status" value="1"/>
</dbReference>
<evidence type="ECO:0000256" key="3">
    <source>
        <dbReference type="ARBA" id="ARBA00023002"/>
    </source>
</evidence>
<dbReference type="PANTHER" id="PTHR44889:SF1">
    <property type="entry name" value="INACTIVE HYDROXYSTEROID DEHYDROGENASE-LIKE PROTEIN 1"/>
    <property type="match status" value="1"/>
</dbReference>
<evidence type="ECO:0000256" key="1">
    <source>
        <dbReference type="ARBA" id="ARBA00004173"/>
    </source>
</evidence>
<evidence type="ECO:0000256" key="2">
    <source>
        <dbReference type="ARBA" id="ARBA00022857"/>
    </source>
</evidence>
<gene>
    <name evidence="7" type="ORF">RN001_007637</name>
</gene>
<dbReference type="InterPro" id="IPR020904">
    <property type="entry name" value="Sc_DH/Rdtase_CS"/>
</dbReference>
<name>A0AAN7PBZ6_9COLE</name>
<keyword evidence="6" id="KW-0812">Transmembrane</keyword>
<dbReference type="PRINTS" id="PR00081">
    <property type="entry name" value="GDHRDH"/>
</dbReference>
<keyword evidence="6" id="KW-1133">Transmembrane helix</keyword>
<dbReference type="FunFam" id="3.40.50.720:FF:000137">
    <property type="entry name" value="Hydroxysteroid (17-beta) dehydrogenase 3"/>
    <property type="match status" value="1"/>
</dbReference>
<sequence>MWDRLKTLSNVCDQVELDDFVSIDEDVVITEYPDDNGILYCVSKENTQNSSDHEEEEEEDDMINKPSETEMMKAFETIRRGFQCQENVPNGIFNALSKCETYYEHKLIINRLYTYISKRFNDKMISIEACGIYTFLLAIVGEICIIFKVFDSILALLQTIRTVLEPFFLSYEPQTLSEKFGSWALVTGATDGIGKAYAKELAGRGVNIVLVSRSETKLKATAQEIEISFKVKTKIISVDFSLGPKAIEVVKSQLEDLPIGILVNNVGKQYCYPMYLEEVPEQELWDIIKINVGAVTMMTRLLVKGMKDRNRGAIVNVSSGAECQPLPLMNVYAASKVYIKYFTEALREEYAEHGVTVQHLSPFFINTKMNHFSDKLQETSLLVPDATTYAKYAVSTLGKINHSTGYWVHGIQHFFTTIPPVWIRMKIGLYLNKSFREDYFRQLKINN</sequence>
<feature type="transmembrane region" description="Helical" evidence="6">
    <location>
        <begin position="125"/>
        <end position="150"/>
    </location>
</feature>
<dbReference type="InterPro" id="IPR002347">
    <property type="entry name" value="SDR_fam"/>
</dbReference>
<dbReference type="Pfam" id="PF00106">
    <property type="entry name" value="adh_short"/>
    <property type="match status" value="1"/>
</dbReference>
<reference evidence="8" key="1">
    <citation type="submission" date="2023-01" db="EMBL/GenBank/DDBJ databases">
        <title>Key to firefly adult light organ development and bioluminescence: homeobox transcription factors regulate luciferase expression and transportation to peroxisome.</title>
        <authorList>
            <person name="Fu X."/>
        </authorList>
    </citation>
    <scope>NUCLEOTIDE SEQUENCE [LARGE SCALE GENOMIC DNA]</scope>
</reference>
<dbReference type="InterPro" id="IPR052149">
    <property type="entry name" value="17-beta-HSD3-like"/>
</dbReference>
<protein>
    <recommendedName>
        <fullName evidence="9">Inactive hydroxysteroid dehydrogenase-like protein 1</fullName>
    </recommendedName>
</protein>